<name>A0A840L3T6_9BURK</name>
<dbReference type="InterPro" id="IPR012654">
    <property type="entry name" value="CHP02391"/>
</dbReference>
<keyword evidence="4" id="KW-1185">Reference proteome</keyword>
<protein>
    <recommendedName>
        <fullName evidence="2">Conserved hypothetical protein CHP02391 domain-containing protein</fullName>
    </recommendedName>
</protein>
<dbReference type="AlphaFoldDB" id="A0A840L3T6"/>
<proteinExistence type="predicted"/>
<evidence type="ECO:0000259" key="2">
    <source>
        <dbReference type="Pfam" id="PF09509"/>
    </source>
</evidence>
<comment type="caution">
    <text evidence="3">The sequence shown here is derived from an EMBL/GenBank/DDBJ whole genome shotgun (WGS) entry which is preliminary data.</text>
</comment>
<gene>
    <name evidence="3" type="ORF">HNP55_000986</name>
</gene>
<dbReference type="Proteomes" id="UP000562027">
    <property type="component" value="Unassembled WGS sequence"/>
</dbReference>
<dbReference type="EMBL" id="JACHLP010000002">
    <property type="protein sequence ID" value="MBB4842471.1"/>
    <property type="molecule type" value="Genomic_DNA"/>
</dbReference>
<evidence type="ECO:0000313" key="3">
    <source>
        <dbReference type="EMBL" id="MBB4842471.1"/>
    </source>
</evidence>
<dbReference type="Pfam" id="PF09509">
    <property type="entry name" value="Hypoth_Ymh"/>
    <property type="match status" value="1"/>
</dbReference>
<feature type="domain" description="Conserved hypothetical protein CHP02391" evidence="2">
    <location>
        <begin position="174"/>
        <end position="266"/>
    </location>
</feature>
<evidence type="ECO:0000313" key="4">
    <source>
        <dbReference type="Proteomes" id="UP000562027"/>
    </source>
</evidence>
<organism evidence="3 4">
    <name type="scientific">Roseateles oligotrophus</name>
    <dbReference type="NCBI Taxonomy" id="1769250"/>
    <lineage>
        <taxon>Bacteria</taxon>
        <taxon>Pseudomonadati</taxon>
        <taxon>Pseudomonadota</taxon>
        <taxon>Betaproteobacteria</taxon>
        <taxon>Burkholderiales</taxon>
        <taxon>Sphaerotilaceae</taxon>
        <taxon>Roseateles</taxon>
    </lineage>
</organism>
<sequence length="295" mass="32612">MMLDRNRPAGIQYMGLAGVSKSCMQAVERLLITGTQIEQVMLLTAGQTHALLLQEESLGTVAVKSGFRSGYPGEGPSTLSATLHLLEAFDVDVEEIEVKAVLIERLDDSALTQGDLDDIEKAEPVRPRRWYGYLLPNPRHDDGPVAPIRRLPELMPWGVLDGHLVQAALGFENNPDHALMVGFRQLEDLVRARLGQEVGEGRAFVTAFVGDRSKLTWKKVSAGEHNARSQLFTGAYGAFRNPRAHGMTEGRDVSALQEFMLLNLLYTLERSAIDRPQPTEPDEDAAPAKPKYKRT</sequence>
<reference evidence="3 4" key="1">
    <citation type="submission" date="2020-08" db="EMBL/GenBank/DDBJ databases">
        <title>Functional genomics of gut bacteria from endangered species of beetles.</title>
        <authorList>
            <person name="Carlos-Shanley C."/>
        </authorList>
    </citation>
    <scope>NUCLEOTIDE SEQUENCE [LARGE SCALE GENOMIC DNA]</scope>
    <source>
        <strain evidence="3 4">S00239</strain>
    </source>
</reference>
<evidence type="ECO:0000256" key="1">
    <source>
        <dbReference type="SAM" id="MobiDB-lite"/>
    </source>
</evidence>
<accession>A0A840L3T6</accession>
<dbReference type="RefSeq" id="WP_184296813.1">
    <property type="nucleotide sequence ID" value="NZ_JACHLP010000002.1"/>
</dbReference>
<feature type="region of interest" description="Disordered" evidence="1">
    <location>
        <begin position="273"/>
        <end position="295"/>
    </location>
</feature>